<evidence type="ECO:0000313" key="6">
    <source>
        <dbReference type="Proteomes" id="UP000321528"/>
    </source>
</evidence>
<feature type="domain" description="Lipid/polyisoprenoid-binding YceI-like" evidence="2">
    <location>
        <begin position="32"/>
        <end position="200"/>
    </location>
</feature>
<organism evidence="3 5">
    <name type="scientific">Flagellimonas aequoris</name>
    <dbReference type="NCBI Taxonomy" id="2306997"/>
    <lineage>
        <taxon>Bacteria</taxon>
        <taxon>Pseudomonadati</taxon>
        <taxon>Bacteroidota</taxon>
        <taxon>Flavobacteriia</taxon>
        <taxon>Flavobacteriales</taxon>
        <taxon>Flavobacteriaceae</taxon>
        <taxon>Flagellimonas</taxon>
    </lineage>
</organism>
<gene>
    <name evidence="3" type="ORF">D2U88_00915</name>
    <name evidence="4" type="ORF">FQ019_00900</name>
</gene>
<evidence type="ECO:0000313" key="4">
    <source>
        <dbReference type="EMBL" id="TXK08583.1"/>
    </source>
</evidence>
<dbReference type="Proteomes" id="UP000284189">
    <property type="component" value="Unassembled WGS sequence"/>
</dbReference>
<dbReference type="Gene3D" id="2.40.128.110">
    <property type="entry name" value="Lipid/polyisoprenoid-binding, YceI-like"/>
    <property type="match status" value="1"/>
</dbReference>
<dbReference type="SMART" id="SM00867">
    <property type="entry name" value="YceI"/>
    <property type="match status" value="1"/>
</dbReference>
<dbReference type="RefSeq" id="WP_119638414.1">
    <property type="nucleotide sequence ID" value="NZ_QXFJ01000007.1"/>
</dbReference>
<dbReference type="Pfam" id="PF04264">
    <property type="entry name" value="YceI"/>
    <property type="match status" value="1"/>
</dbReference>
<dbReference type="AlphaFoldDB" id="A0A418NCX0"/>
<evidence type="ECO:0000256" key="1">
    <source>
        <dbReference type="SAM" id="SignalP"/>
    </source>
</evidence>
<dbReference type="PANTHER" id="PTHR34406:SF1">
    <property type="entry name" value="PROTEIN YCEI"/>
    <property type="match status" value="1"/>
</dbReference>
<dbReference type="InterPro" id="IPR036761">
    <property type="entry name" value="TTHA0802/YceI-like_sf"/>
</dbReference>
<dbReference type="SUPFAM" id="SSF101874">
    <property type="entry name" value="YceI-like"/>
    <property type="match status" value="1"/>
</dbReference>
<dbReference type="EMBL" id="VNWL01000006">
    <property type="protein sequence ID" value="TXK08583.1"/>
    <property type="molecule type" value="Genomic_DNA"/>
</dbReference>
<dbReference type="InterPro" id="IPR007372">
    <property type="entry name" value="Lipid/polyisoprenoid-bd_YceI"/>
</dbReference>
<keyword evidence="6" id="KW-1185">Reference proteome</keyword>
<dbReference type="Proteomes" id="UP000321528">
    <property type="component" value="Unassembled WGS sequence"/>
</dbReference>
<dbReference type="PANTHER" id="PTHR34406">
    <property type="entry name" value="PROTEIN YCEI"/>
    <property type="match status" value="1"/>
</dbReference>
<keyword evidence="1" id="KW-0732">Signal</keyword>
<evidence type="ECO:0000259" key="2">
    <source>
        <dbReference type="SMART" id="SM00867"/>
    </source>
</evidence>
<sequence length="200" mass="21836">MQSQVRKNQLSFKAVILLMTFGLIPIALAAQSFQLSKNEGEVKVTGTSTLHDWEEVAEQRNGSMAIDQSGELPSISSLSFTIEAESLKSGHDGMDKNTYKALSTNKYKEIVFKMGEVKSISPVVSTTNKYKVVASGNLTIAGKTNKVDLPFTLTVHDGKAILEGTKPLKMTDFGIEPPKALLGTIKTGDDIEVHYNTIWK</sequence>
<proteinExistence type="predicted"/>
<accession>A0A418NCX0</accession>
<reference evidence="3 5" key="1">
    <citation type="submission" date="2018-08" db="EMBL/GenBank/DDBJ databases">
        <title>Proposal of Muricauda 72 sp.nov. and Muricauda NH166 sp.nov., isolated from seawater.</title>
        <authorList>
            <person name="Cheng H."/>
            <person name="Wu Y.-H."/>
            <person name="Guo L.-L."/>
            <person name="Xu X.-W."/>
        </authorList>
    </citation>
    <scope>NUCLEOTIDE SEQUENCE [LARGE SCALE GENOMIC DNA]</scope>
    <source>
        <strain evidence="3 5">NH166</strain>
    </source>
</reference>
<name>A0A418NCX0_9FLAO</name>
<dbReference type="OrthoDB" id="9794147at2"/>
<protein>
    <submittedName>
        <fullName evidence="3">YceI family protein</fullName>
    </submittedName>
</protein>
<dbReference type="EMBL" id="QXFJ01000007">
    <property type="protein sequence ID" value="RIV74455.1"/>
    <property type="molecule type" value="Genomic_DNA"/>
</dbReference>
<reference evidence="4 6" key="2">
    <citation type="submission" date="2019-07" db="EMBL/GenBank/DDBJ databases">
        <title>Draft genome of two Muricauda strains isolated from deep sea.</title>
        <authorList>
            <person name="Sun C."/>
        </authorList>
    </citation>
    <scope>NUCLEOTIDE SEQUENCE [LARGE SCALE GENOMIC DNA]</scope>
    <source>
        <strain evidence="4 6">NH166</strain>
    </source>
</reference>
<feature type="signal peptide" evidence="1">
    <location>
        <begin position="1"/>
        <end position="29"/>
    </location>
</feature>
<evidence type="ECO:0000313" key="5">
    <source>
        <dbReference type="Proteomes" id="UP000284189"/>
    </source>
</evidence>
<feature type="chain" id="PRO_5019538479" evidence="1">
    <location>
        <begin position="30"/>
        <end position="200"/>
    </location>
</feature>
<comment type="caution">
    <text evidence="3">The sequence shown here is derived from an EMBL/GenBank/DDBJ whole genome shotgun (WGS) entry which is preliminary data.</text>
</comment>
<evidence type="ECO:0000313" key="3">
    <source>
        <dbReference type="EMBL" id="RIV74455.1"/>
    </source>
</evidence>